<keyword evidence="4" id="KW-0472">Membrane</keyword>
<dbReference type="InterPro" id="IPR051104">
    <property type="entry name" value="FAD_monoxygenase"/>
</dbReference>
<dbReference type="GO" id="GO:0044550">
    <property type="term" value="P:secondary metabolite biosynthetic process"/>
    <property type="evidence" value="ECO:0007669"/>
    <property type="project" value="TreeGrafter"/>
</dbReference>
<keyword evidence="1" id="KW-0285">Flavoprotein</keyword>
<feature type="transmembrane region" description="Helical" evidence="4">
    <location>
        <begin position="18"/>
        <end position="36"/>
    </location>
</feature>
<accession>A8I4G7</accession>
<dbReference type="InterPro" id="IPR036188">
    <property type="entry name" value="FAD/NAD-bd_sf"/>
</dbReference>
<dbReference type="InterPro" id="IPR017631">
    <property type="entry name" value="Salicylate_mOase"/>
</dbReference>
<feature type="domain" description="FAD-binding" evidence="5">
    <location>
        <begin position="19"/>
        <end position="352"/>
    </location>
</feature>
<dbReference type="Gene3D" id="3.50.50.60">
    <property type="entry name" value="FAD/NAD(P)-binding domain"/>
    <property type="match status" value="1"/>
</dbReference>
<keyword evidence="4" id="KW-1133">Transmembrane helix</keyword>
<keyword evidence="2" id="KW-0274">FAD</keyword>
<evidence type="ECO:0000256" key="3">
    <source>
        <dbReference type="ARBA" id="ARBA00023002"/>
    </source>
</evidence>
<evidence type="ECO:0000259" key="5">
    <source>
        <dbReference type="Pfam" id="PF01494"/>
    </source>
</evidence>
<keyword evidence="3" id="KW-0560">Oxidoreductase</keyword>
<dbReference type="GO" id="GO:0016491">
    <property type="term" value="F:oxidoreductase activity"/>
    <property type="evidence" value="ECO:0007669"/>
    <property type="project" value="UniProtKB-KW"/>
</dbReference>
<evidence type="ECO:0000256" key="2">
    <source>
        <dbReference type="ARBA" id="ARBA00022827"/>
    </source>
</evidence>
<sequence>MQARSTTPSTPSPHGKRLSIGIVGGGIGGVALAVGLSRTRDLEINLFEAAERFSEIGAGVSFGPNAVRAISLLGLEKAYRRIADASPAPYEDVWFEWRRWHDEAYLTASLAPGCGQSSVHRADFLGAIVSQLPEGIAHFGKRCRSVEQDAEGVSVSFEDGSDFCCDILIGFDGIKSSVREHVLPSVEYGAFDPRWSGTLAYRGLVPTERLRQALGKVGADEKMATVPQMYLGPDRHILTFPVKQATLVNVVAFVTDRSTPNPQLPAGAPWVEEVSQEEMLDDFPGWGSASRAILACIDRPTRWALHELPELPRYVRDRVLITGDAAHAMLPHQGAGAGQALEDAYVLTELLSDPACDRVNAVEVLAAFEGVRHARTCRAQATSHEAGNVYEYCGTGIGTNEVHLATNLKQRFDWLWNHDPQGDVALARQRLGGEMSINA</sequence>
<name>A8I4G7_9GAMM</name>
<dbReference type="SUPFAM" id="SSF51905">
    <property type="entry name" value="FAD/NAD(P)-binding domain"/>
    <property type="match status" value="1"/>
</dbReference>
<protein>
    <recommendedName>
        <fullName evidence="5">FAD-binding domain-containing protein</fullName>
    </recommendedName>
</protein>
<proteinExistence type="predicted"/>
<organism evidence="6">
    <name type="scientific">Chromohalobacter sp. HS-2</name>
    <dbReference type="NCBI Taxonomy" id="1188994"/>
    <lineage>
        <taxon>Bacteria</taxon>
        <taxon>Pseudomonadati</taxon>
        <taxon>Pseudomonadota</taxon>
        <taxon>Gammaproteobacteria</taxon>
        <taxon>Oceanospirillales</taxon>
        <taxon>Halomonadaceae</taxon>
        <taxon>Chromohalobacter</taxon>
    </lineage>
</organism>
<dbReference type="NCBIfam" id="TIGR03219">
    <property type="entry name" value="salicylate_mono"/>
    <property type="match status" value="1"/>
</dbReference>
<dbReference type="Pfam" id="PF01494">
    <property type="entry name" value="FAD_binding_3"/>
    <property type="match status" value="1"/>
</dbReference>
<dbReference type="AlphaFoldDB" id="A8I4G7"/>
<reference evidence="6" key="1">
    <citation type="journal article" date="2008" name="FEMS Microbiol. Lett.">
        <title>Molecular cloning and functional characterization of the genes encoding benzoate and p-hydroxybenzoate degradation by the halophilic Chromohalobacter sp. strain HS-2.</title>
        <authorList>
            <person name="Kim D."/>
            <person name="Kim S.W."/>
            <person name="Choi K.Y."/>
            <person name="Lee J.S."/>
            <person name="Kim E."/>
        </authorList>
    </citation>
    <scope>NUCLEOTIDE SEQUENCE</scope>
    <source>
        <strain evidence="6">HS-2</strain>
    </source>
</reference>
<dbReference type="PANTHER" id="PTHR46720">
    <property type="entry name" value="HYDROXYLASE, PUTATIVE (AFU_ORTHOLOGUE AFUA_3G01460)-RELATED"/>
    <property type="match status" value="1"/>
</dbReference>
<dbReference type="GO" id="GO:0071949">
    <property type="term" value="F:FAD binding"/>
    <property type="evidence" value="ECO:0007669"/>
    <property type="project" value="InterPro"/>
</dbReference>
<dbReference type="SUPFAM" id="SSF54373">
    <property type="entry name" value="FAD-linked reductases, C-terminal domain"/>
    <property type="match status" value="1"/>
</dbReference>
<dbReference type="EMBL" id="EU155151">
    <property type="protein sequence ID" value="ABV82787.1"/>
    <property type="molecule type" value="Genomic_DNA"/>
</dbReference>
<evidence type="ECO:0000313" key="6">
    <source>
        <dbReference type="EMBL" id="ABV82787.1"/>
    </source>
</evidence>
<evidence type="ECO:0000256" key="1">
    <source>
        <dbReference type="ARBA" id="ARBA00022630"/>
    </source>
</evidence>
<dbReference type="PANTHER" id="PTHR46720:SF3">
    <property type="entry name" value="FAD-BINDING DOMAIN-CONTAINING PROTEIN-RELATED"/>
    <property type="match status" value="1"/>
</dbReference>
<dbReference type="PRINTS" id="PR00420">
    <property type="entry name" value="RNGMNOXGNASE"/>
</dbReference>
<dbReference type="InterPro" id="IPR002938">
    <property type="entry name" value="FAD-bd"/>
</dbReference>
<keyword evidence="4" id="KW-0812">Transmembrane</keyword>
<evidence type="ECO:0000256" key="4">
    <source>
        <dbReference type="SAM" id="Phobius"/>
    </source>
</evidence>